<name>A0A5N4WTA2_9GAMM</name>
<reference evidence="1 2" key="1">
    <citation type="submission" date="2019-09" db="EMBL/GenBank/DDBJ databases">
        <title>Draft genome sequence of Acinetobacter tandoii W4-4-4 isolated from environmental water sample.</title>
        <authorList>
            <person name="Wee S.K."/>
            <person name="Yan B."/>
            <person name="Mustaffa S.B."/>
            <person name="Yap E.P.H."/>
        </authorList>
    </citation>
    <scope>NUCLEOTIDE SEQUENCE [LARGE SCALE GENOMIC DNA]</scope>
    <source>
        <strain evidence="1 2">W4-4-4</strain>
    </source>
</reference>
<dbReference type="Proteomes" id="UP000325788">
    <property type="component" value="Unassembled WGS sequence"/>
</dbReference>
<dbReference type="AlphaFoldDB" id="A0A5N4WTA2"/>
<evidence type="ECO:0000313" key="2">
    <source>
        <dbReference type="Proteomes" id="UP000325788"/>
    </source>
</evidence>
<dbReference type="RefSeq" id="WP_151503906.1">
    <property type="nucleotide sequence ID" value="NZ_VXLD01000001.1"/>
</dbReference>
<protein>
    <submittedName>
        <fullName evidence="1">Uncharacterized protein</fullName>
    </submittedName>
</protein>
<dbReference type="EMBL" id="VXLD01000001">
    <property type="protein sequence ID" value="KAB1859996.1"/>
    <property type="molecule type" value="Genomic_DNA"/>
</dbReference>
<accession>A0A5N4WTA2</accession>
<gene>
    <name evidence="1" type="ORF">F4W09_02430</name>
</gene>
<comment type="caution">
    <text evidence="1">The sequence shown here is derived from an EMBL/GenBank/DDBJ whole genome shotgun (WGS) entry which is preliminary data.</text>
</comment>
<evidence type="ECO:0000313" key="1">
    <source>
        <dbReference type="EMBL" id="KAB1859996.1"/>
    </source>
</evidence>
<proteinExistence type="predicted"/>
<organism evidence="1 2">
    <name type="scientific">Acinetobacter tandoii</name>
    <dbReference type="NCBI Taxonomy" id="202954"/>
    <lineage>
        <taxon>Bacteria</taxon>
        <taxon>Pseudomonadati</taxon>
        <taxon>Pseudomonadota</taxon>
        <taxon>Gammaproteobacteria</taxon>
        <taxon>Moraxellales</taxon>
        <taxon>Moraxellaceae</taxon>
        <taxon>Acinetobacter</taxon>
    </lineage>
</organism>
<sequence>MNNYSLEKLKVIESYIENYINELEDEILENRSDIVMTIDWREDDSEIIQYCENILKTGILSSQLEKSNNMQGFTISISYADKSLIIPYQGAGADRNTTLLSLNEIIQPDYEIRFCNHSDGQDTLQFIPLPKEIWDQLDLKYPIIIELFEKFNKDSIFF</sequence>